<comment type="similarity">
    <text evidence="1">Belongs to the peptidase S49 family.</text>
</comment>
<dbReference type="GO" id="GO:0008233">
    <property type="term" value="F:peptidase activity"/>
    <property type="evidence" value="ECO:0007669"/>
    <property type="project" value="InterPro"/>
</dbReference>
<protein>
    <submittedName>
        <fullName evidence="3">Peptidase S49</fullName>
    </submittedName>
</protein>
<dbReference type="Gene3D" id="3.90.226.10">
    <property type="entry name" value="2-enoyl-CoA Hydratase, Chain A, domain 1"/>
    <property type="match status" value="1"/>
</dbReference>
<comment type="caution">
    <text evidence="3">The sequence shown here is derived from an EMBL/GenBank/DDBJ whole genome shotgun (WGS) entry which is preliminary data.</text>
</comment>
<dbReference type="SUPFAM" id="SSF52096">
    <property type="entry name" value="ClpP/crotonase"/>
    <property type="match status" value="1"/>
</dbReference>
<keyword evidence="4" id="KW-1185">Reference proteome</keyword>
<organism evidence="3 4">
    <name type="scientific">Pseudosulfitobacter pseudonitzschiae</name>
    <dbReference type="NCBI Taxonomy" id="1402135"/>
    <lineage>
        <taxon>Bacteria</taxon>
        <taxon>Pseudomonadati</taxon>
        <taxon>Pseudomonadota</taxon>
        <taxon>Alphaproteobacteria</taxon>
        <taxon>Rhodobacterales</taxon>
        <taxon>Roseobacteraceae</taxon>
        <taxon>Pseudosulfitobacter</taxon>
    </lineage>
</organism>
<dbReference type="Proteomes" id="UP000027746">
    <property type="component" value="Unassembled WGS sequence"/>
</dbReference>
<dbReference type="AlphaFoldDB" id="A0A073J634"/>
<evidence type="ECO:0000259" key="2">
    <source>
        <dbReference type="Pfam" id="PF01343"/>
    </source>
</evidence>
<accession>A0A073J634</accession>
<dbReference type="InterPro" id="IPR002142">
    <property type="entry name" value="Peptidase_S49"/>
</dbReference>
<dbReference type="InterPro" id="IPR033855">
    <property type="entry name" value="Protein_C"/>
</dbReference>
<dbReference type="OrthoDB" id="266140at2"/>
<dbReference type="PANTHER" id="PTHR42987:SF4">
    <property type="entry name" value="PROTEASE SOHB-RELATED"/>
    <property type="match status" value="1"/>
</dbReference>
<dbReference type="Pfam" id="PF01343">
    <property type="entry name" value="Peptidase_S49"/>
    <property type="match status" value="1"/>
</dbReference>
<evidence type="ECO:0000256" key="1">
    <source>
        <dbReference type="ARBA" id="ARBA00008683"/>
    </source>
</evidence>
<sequence length="302" mass="31303">MTRRTIGSYLQSSALALSHHGGDALLAMDVPADCQTTNAAAAVTVEPGERYAVARGVGVVPVRGLLTPNFFLFEKYMGWTTYQGLEQSLAELAANDDCSGIVLDMDCPGGMVLGIEGAAQAIAAAAAIKPVHVLVNPLAASAAYWLASQATEITITPGALVGSIGVRLTATSPQDTDNWGDQWFEISSSHARAKAPDPATEAGMAELRRSLDETEALFHAAVAAGRGIDPAQLTAQLSVTDDPQDGGAVFGPEQGIARGLVDQLENRDAFYARVMAAYAPAPRPQARAFAALAAAAQARAAT</sequence>
<dbReference type="PANTHER" id="PTHR42987">
    <property type="entry name" value="PEPTIDASE S49"/>
    <property type="match status" value="1"/>
</dbReference>
<name>A0A073J634_9RHOB</name>
<dbReference type="CDD" id="cd07022">
    <property type="entry name" value="S49_Sppa_36K_type"/>
    <property type="match status" value="1"/>
</dbReference>
<dbReference type="EMBL" id="JAMD01000001">
    <property type="protein sequence ID" value="KEJ97424.1"/>
    <property type="molecule type" value="Genomic_DNA"/>
</dbReference>
<feature type="domain" description="Peptidase S49" evidence="2">
    <location>
        <begin position="125"/>
        <end position="276"/>
    </location>
</feature>
<dbReference type="InterPro" id="IPR029045">
    <property type="entry name" value="ClpP/crotonase-like_dom_sf"/>
</dbReference>
<evidence type="ECO:0000313" key="4">
    <source>
        <dbReference type="Proteomes" id="UP000027746"/>
    </source>
</evidence>
<dbReference type="GeneID" id="68869953"/>
<reference evidence="3 4" key="1">
    <citation type="submission" date="2014-01" db="EMBL/GenBank/DDBJ databases">
        <title>Sulfitobacter sp. H3 (MCCC 1A00686) Genome Sequencing.</title>
        <authorList>
            <person name="Lai Q."/>
            <person name="Hong Z."/>
        </authorList>
    </citation>
    <scope>NUCLEOTIDE SEQUENCE [LARGE SCALE GENOMIC DNA]</scope>
    <source>
        <strain evidence="3 4">H3</strain>
    </source>
</reference>
<gene>
    <name evidence="3" type="ORF">SUH3_00125</name>
</gene>
<dbReference type="RefSeq" id="WP_037920214.1">
    <property type="nucleotide sequence ID" value="NZ_CP054599.1"/>
</dbReference>
<dbReference type="GO" id="GO:0006508">
    <property type="term" value="P:proteolysis"/>
    <property type="evidence" value="ECO:0007669"/>
    <property type="project" value="InterPro"/>
</dbReference>
<evidence type="ECO:0000313" key="3">
    <source>
        <dbReference type="EMBL" id="KEJ97424.1"/>
    </source>
</evidence>
<proteinExistence type="inferred from homology"/>